<dbReference type="SUPFAM" id="SSF55021">
    <property type="entry name" value="ACT-like"/>
    <property type="match status" value="2"/>
</dbReference>
<dbReference type="PROSITE" id="PS51671">
    <property type="entry name" value="ACT"/>
    <property type="match status" value="1"/>
</dbReference>
<dbReference type="AlphaFoldDB" id="A0A9P6J8E0"/>
<evidence type="ECO:0000256" key="4">
    <source>
        <dbReference type="ARBA" id="ARBA00022777"/>
    </source>
</evidence>
<dbReference type="NCBIfam" id="TIGR00657">
    <property type="entry name" value="asp_kinases"/>
    <property type="match status" value="1"/>
</dbReference>
<dbReference type="GO" id="GO:0005524">
    <property type="term" value="F:ATP binding"/>
    <property type="evidence" value="ECO:0007669"/>
    <property type="project" value="UniProtKB-KW"/>
</dbReference>
<dbReference type="Pfam" id="PF00696">
    <property type="entry name" value="AA_kinase"/>
    <property type="match status" value="1"/>
</dbReference>
<dbReference type="InterPro" id="IPR045865">
    <property type="entry name" value="ACT-like_dom_sf"/>
</dbReference>
<keyword evidence="5" id="KW-0067">ATP-binding</keyword>
<keyword evidence="2 6" id="KW-0808">Transferase</keyword>
<evidence type="ECO:0000256" key="2">
    <source>
        <dbReference type="ARBA" id="ARBA00022679"/>
    </source>
</evidence>
<keyword evidence="4 6" id="KW-0418">Kinase</keyword>
<dbReference type="InterPro" id="IPR018042">
    <property type="entry name" value="Aspartate_kinase_CS"/>
</dbReference>
<organism evidence="8 9">
    <name type="scientific">Mortierella alpina</name>
    <name type="common">Oleaginous fungus</name>
    <name type="synonym">Mortierella renispora</name>
    <dbReference type="NCBI Taxonomy" id="64518"/>
    <lineage>
        <taxon>Eukaryota</taxon>
        <taxon>Fungi</taxon>
        <taxon>Fungi incertae sedis</taxon>
        <taxon>Mucoromycota</taxon>
        <taxon>Mortierellomycotina</taxon>
        <taxon>Mortierellomycetes</taxon>
        <taxon>Mortierellales</taxon>
        <taxon>Mortierellaceae</taxon>
        <taxon>Mortierella</taxon>
    </lineage>
</organism>
<sequence length="536" mass="58505">MAAPVSARRSFPSHINLEITQSSDSQPSPRAPCQRPWIVQKFGGTSIGKFVETITGTIVQSYLPTNRVAVVCSARSSESKSLGTTNRLLKAAASALVPESIEYIETVQDIRLDHLQTAKDHISDPDILRRVQAEVNQDCDRLGTFLRAVQTIEEISPRSKDIIMAVGEKLSCRIVAGLLEDRGVETQLVSLESVIEAVFDINCLDQNFYDYLSRAFAAAISNCGHRVPVVTGFFGPVPGSLLASIGRGYTDLAAALLAVGLDAEELQVWKEVDGIFTADPRKVKDARLLNIITPEEASELTYYGSEVIHPFTMEQVIRAQIPIRIKNVMNPSGSGTIIFPDQPPSGMTTPTTGRMTPPLSSKMLLENGYQLDLSRRHPTAVTIKDNVWVLNVHSNRKSVSHGFFAQIFSTLDKHGIAIDLISTSEVHISMAMGASVNSVEMQKALKHLRSIGTVDVMKGMAILSLVGKQMKNMVGISGRMFSTMAKVGINIEMISQGASEINISCVILESQALQAMNVIHVELLSDVGRVPETRYF</sequence>
<dbReference type="Gene3D" id="3.40.1160.10">
    <property type="entry name" value="Acetylglutamate kinase-like"/>
    <property type="match status" value="1"/>
</dbReference>
<dbReference type="GO" id="GO:0009090">
    <property type="term" value="P:homoserine biosynthetic process"/>
    <property type="evidence" value="ECO:0007669"/>
    <property type="project" value="TreeGrafter"/>
</dbReference>
<evidence type="ECO:0000256" key="3">
    <source>
        <dbReference type="ARBA" id="ARBA00022741"/>
    </source>
</evidence>
<dbReference type="GO" id="GO:0004072">
    <property type="term" value="F:aspartate kinase activity"/>
    <property type="evidence" value="ECO:0007669"/>
    <property type="project" value="UniProtKB-EC"/>
</dbReference>
<accession>A0A9P6J8E0</accession>
<dbReference type="EC" id="2.7.2.4" evidence="6"/>
<dbReference type="GO" id="GO:0009089">
    <property type="term" value="P:lysine biosynthetic process via diaminopimelate"/>
    <property type="evidence" value="ECO:0007669"/>
    <property type="project" value="TreeGrafter"/>
</dbReference>
<reference evidence="8" key="1">
    <citation type="journal article" date="2020" name="Fungal Divers.">
        <title>Resolving the Mortierellaceae phylogeny through synthesis of multi-gene phylogenetics and phylogenomics.</title>
        <authorList>
            <person name="Vandepol N."/>
            <person name="Liber J."/>
            <person name="Desiro A."/>
            <person name="Na H."/>
            <person name="Kennedy M."/>
            <person name="Barry K."/>
            <person name="Grigoriev I.V."/>
            <person name="Miller A.N."/>
            <person name="O'Donnell K."/>
            <person name="Stajich J.E."/>
            <person name="Bonito G."/>
        </authorList>
    </citation>
    <scope>NUCLEOTIDE SEQUENCE</scope>
    <source>
        <strain evidence="8">CK1249</strain>
    </source>
</reference>
<evidence type="ECO:0000313" key="8">
    <source>
        <dbReference type="EMBL" id="KAF9962995.1"/>
    </source>
</evidence>
<proteinExistence type="inferred from homology"/>
<name>A0A9P6J8E0_MORAP</name>
<dbReference type="Pfam" id="PF22468">
    <property type="entry name" value="ACT_9"/>
    <property type="match status" value="1"/>
</dbReference>
<evidence type="ECO:0000313" key="9">
    <source>
        <dbReference type="Proteomes" id="UP000738359"/>
    </source>
</evidence>
<feature type="domain" description="ACT" evidence="7">
    <location>
        <begin position="465"/>
        <end position="536"/>
    </location>
</feature>
<evidence type="ECO:0000256" key="6">
    <source>
        <dbReference type="RuleBase" id="RU003448"/>
    </source>
</evidence>
<dbReference type="Gene3D" id="3.30.70.260">
    <property type="match status" value="2"/>
</dbReference>
<evidence type="ECO:0000259" key="7">
    <source>
        <dbReference type="PROSITE" id="PS51671"/>
    </source>
</evidence>
<dbReference type="InterPro" id="IPR054352">
    <property type="entry name" value="ACT_Aspartokinase"/>
</dbReference>
<dbReference type="PANTHER" id="PTHR21499:SF59">
    <property type="entry name" value="ASPARTOKINASE"/>
    <property type="match status" value="1"/>
</dbReference>
<comment type="catalytic activity">
    <reaction evidence="6">
        <text>L-aspartate + ATP = 4-phospho-L-aspartate + ADP</text>
        <dbReference type="Rhea" id="RHEA:23776"/>
        <dbReference type="ChEBI" id="CHEBI:29991"/>
        <dbReference type="ChEBI" id="CHEBI:30616"/>
        <dbReference type="ChEBI" id="CHEBI:57535"/>
        <dbReference type="ChEBI" id="CHEBI:456216"/>
        <dbReference type="EC" id="2.7.2.4"/>
    </reaction>
</comment>
<keyword evidence="3" id="KW-0547">Nucleotide-binding</keyword>
<dbReference type="SUPFAM" id="SSF53633">
    <property type="entry name" value="Carbamate kinase-like"/>
    <property type="match status" value="1"/>
</dbReference>
<dbReference type="InterPro" id="IPR001048">
    <property type="entry name" value="Asp/Glu/Uridylate_kinase"/>
</dbReference>
<protein>
    <recommendedName>
        <fullName evidence="6">Aspartokinase</fullName>
        <ecNumber evidence="6">2.7.2.4</ecNumber>
    </recommendedName>
</protein>
<comment type="caution">
    <text evidence="8">The sequence shown here is derived from an EMBL/GenBank/DDBJ whole genome shotgun (WGS) entry which is preliminary data.</text>
</comment>
<dbReference type="EMBL" id="JAAAHY010000505">
    <property type="protein sequence ID" value="KAF9962995.1"/>
    <property type="molecule type" value="Genomic_DNA"/>
</dbReference>
<dbReference type="PROSITE" id="PS00324">
    <property type="entry name" value="ASPARTOKINASE"/>
    <property type="match status" value="1"/>
</dbReference>
<dbReference type="FunFam" id="3.30.2130.10:FF:000001">
    <property type="entry name" value="Bifunctional aspartokinase/homoserine dehydrogenase"/>
    <property type="match status" value="1"/>
</dbReference>
<evidence type="ECO:0000256" key="1">
    <source>
        <dbReference type="ARBA" id="ARBA00010122"/>
    </source>
</evidence>
<dbReference type="InterPro" id="IPR036393">
    <property type="entry name" value="AceGlu_kinase-like_sf"/>
</dbReference>
<comment type="similarity">
    <text evidence="1 6">Belongs to the aspartokinase family.</text>
</comment>
<dbReference type="GO" id="GO:0071266">
    <property type="term" value="P:'de novo' L-methionine biosynthetic process"/>
    <property type="evidence" value="ECO:0007669"/>
    <property type="project" value="UniProtKB-ARBA"/>
</dbReference>
<dbReference type="InterPro" id="IPR002912">
    <property type="entry name" value="ACT_dom"/>
</dbReference>
<dbReference type="GO" id="GO:0005829">
    <property type="term" value="C:cytosol"/>
    <property type="evidence" value="ECO:0007669"/>
    <property type="project" value="TreeGrafter"/>
</dbReference>
<dbReference type="OrthoDB" id="4323675at2759"/>
<dbReference type="GO" id="GO:0009088">
    <property type="term" value="P:threonine biosynthetic process"/>
    <property type="evidence" value="ECO:0007669"/>
    <property type="project" value="UniProtKB-ARBA"/>
</dbReference>
<dbReference type="PANTHER" id="PTHR21499">
    <property type="entry name" value="ASPARTATE KINASE"/>
    <property type="match status" value="1"/>
</dbReference>
<evidence type="ECO:0000256" key="5">
    <source>
        <dbReference type="ARBA" id="ARBA00022840"/>
    </source>
</evidence>
<dbReference type="InterPro" id="IPR001341">
    <property type="entry name" value="Asp_kinase"/>
</dbReference>
<dbReference type="Proteomes" id="UP000738359">
    <property type="component" value="Unassembled WGS sequence"/>
</dbReference>
<gene>
    <name evidence="8" type="primary">HOM3_1</name>
    <name evidence="8" type="ORF">BGZ70_007727</name>
</gene>
<keyword evidence="9" id="KW-1185">Reference proteome</keyword>
<dbReference type="FunFam" id="3.40.1160.10:FF:000023">
    <property type="entry name" value="Probable aspartokinase"/>
    <property type="match status" value="1"/>
</dbReference>